<sequence length="109" mass="11946">MDQSQACDVMALWHPLYLEQTHDGEPMAHVPQVARRAICARTQAPAKLTCTAHVHASQLIFRPFEAVFSLLRLEGSLCSLRRLKNGPSEDTGSAETSPLSASQVSRGFL</sequence>
<gene>
    <name evidence="2" type="ORF">L345_15324</name>
</gene>
<name>V8NA35_OPHHA</name>
<proteinExistence type="predicted"/>
<reference evidence="2 3" key="1">
    <citation type="journal article" date="2013" name="Proc. Natl. Acad. Sci. U.S.A.">
        <title>The king cobra genome reveals dynamic gene evolution and adaptation in the snake venom system.</title>
        <authorList>
            <person name="Vonk F.J."/>
            <person name="Casewell N.R."/>
            <person name="Henkel C.V."/>
            <person name="Heimberg A.M."/>
            <person name="Jansen H.J."/>
            <person name="McCleary R.J."/>
            <person name="Kerkkamp H.M."/>
            <person name="Vos R.A."/>
            <person name="Guerreiro I."/>
            <person name="Calvete J.J."/>
            <person name="Wuster W."/>
            <person name="Woods A.E."/>
            <person name="Logan J.M."/>
            <person name="Harrison R.A."/>
            <person name="Castoe T.A."/>
            <person name="de Koning A.P."/>
            <person name="Pollock D.D."/>
            <person name="Yandell M."/>
            <person name="Calderon D."/>
            <person name="Renjifo C."/>
            <person name="Currier R.B."/>
            <person name="Salgado D."/>
            <person name="Pla D."/>
            <person name="Sanz L."/>
            <person name="Hyder A.S."/>
            <person name="Ribeiro J.M."/>
            <person name="Arntzen J.W."/>
            <person name="van den Thillart G.E."/>
            <person name="Boetzer M."/>
            <person name="Pirovano W."/>
            <person name="Dirks R.P."/>
            <person name="Spaink H.P."/>
            <person name="Duboule D."/>
            <person name="McGlinn E."/>
            <person name="Kini R.M."/>
            <person name="Richardson M.K."/>
        </authorList>
    </citation>
    <scope>NUCLEOTIDE SEQUENCE</scope>
    <source>
        <tissue evidence="2">Blood</tissue>
    </source>
</reference>
<organism evidence="2 3">
    <name type="scientific">Ophiophagus hannah</name>
    <name type="common">King cobra</name>
    <name type="synonym">Naja hannah</name>
    <dbReference type="NCBI Taxonomy" id="8665"/>
    <lineage>
        <taxon>Eukaryota</taxon>
        <taxon>Metazoa</taxon>
        <taxon>Chordata</taxon>
        <taxon>Craniata</taxon>
        <taxon>Vertebrata</taxon>
        <taxon>Euteleostomi</taxon>
        <taxon>Lepidosauria</taxon>
        <taxon>Squamata</taxon>
        <taxon>Bifurcata</taxon>
        <taxon>Unidentata</taxon>
        <taxon>Episquamata</taxon>
        <taxon>Toxicofera</taxon>
        <taxon>Serpentes</taxon>
        <taxon>Colubroidea</taxon>
        <taxon>Elapidae</taxon>
        <taxon>Elapinae</taxon>
        <taxon>Ophiophagus</taxon>
    </lineage>
</organism>
<feature type="region of interest" description="Disordered" evidence="1">
    <location>
        <begin position="84"/>
        <end position="109"/>
    </location>
</feature>
<feature type="compositionally biased region" description="Polar residues" evidence="1">
    <location>
        <begin position="88"/>
        <end position="109"/>
    </location>
</feature>
<evidence type="ECO:0000313" key="2">
    <source>
        <dbReference type="EMBL" id="ETE58950.1"/>
    </source>
</evidence>
<accession>V8NA35</accession>
<keyword evidence="3" id="KW-1185">Reference proteome</keyword>
<dbReference type="EMBL" id="AZIM01006060">
    <property type="protein sequence ID" value="ETE58950.1"/>
    <property type="molecule type" value="Genomic_DNA"/>
</dbReference>
<dbReference type="Proteomes" id="UP000018936">
    <property type="component" value="Unassembled WGS sequence"/>
</dbReference>
<evidence type="ECO:0000313" key="3">
    <source>
        <dbReference type="Proteomes" id="UP000018936"/>
    </source>
</evidence>
<dbReference type="AlphaFoldDB" id="V8NA35"/>
<evidence type="ECO:0000256" key="1">
    <source>
        <dbReference type="SAM" id="MobiDB-lite"/>
    </source>
</evidence>
<feature type="non-terminal residue" evidence="2">
    <location>
        <position position="1"/>
    </location>
</feature>
<comment type="caution">
    <text evidence="2">The sequence shown here is derived from an EMBL/GenBank/DDBJ whole genome shotgun (WGS) entry which is preliminary data.</text>
</comment>
<protein>
    <submittedName>
        <fullName evidence="2">Uncharacterized protein</fullName>
    </submittedName>
</protein>